<dbReference type="EMBL" id="AACEKM010000003">
    <property type="protein sequence ID" value="EAK2235585.1"/>
    <property type="molecule type" value="Genomic_DNA"/>
</dbReference>
<comment type="caution">
    <text evidence="1">The sequence shown here is derived from an EMBL/GenBank/DDBJ whole genome shotgun (WGS) entry which is preliminary data.</text>
</comment>
<protein>
    <submittedName>
        <fullName evidence="1">Major outer membrane protein</fullName>
    </submittedName>
</protein>
<dbReference type="SUPFAM" id="SSF56935">
    <property type="entry name" value="Porins"/>
    <property type="match status" value="1"/>
</dbReference>
<reference evidence="1" key="1">
    <citation type="submission" date="2018-05" db="EMBL/GenBank/DDBJ databases">
        <authorList>
            <consortium name="NARMS: The National Antimicrobial Resistance Monitoring System"/>
        </authorList>
    </citation>
    <scope>NUCLEOTIDE SEQUENCE</scope>
    <source>
        <strain evidence="1">FSIS1710487</strain>
    </source>
</reference>
<dbReference type="InterPro" id="IPR008439">
    <property type="entry name" value="Campylo_MOMP"/>
</dbReference>
<name>A0A5T0QH12_CAMCO</name>
<gene>
    <name evidence="1" type="ORF">B4O36_04290</name>
</gene>
<sequence length="416" mass="45069">MKLVKLSLVAALAAGAFSVANATPLEEAIKDIDVSGVLRYRYETSNEWSDINGVAQNQGSGISGKQDHKYRAQLNFSGAIADNFKAFVQLDYNAQDGGYGTNNGSTTRSYEAANSSTLNVRQLYLTYTDENVATSVILGKQQLNTIWTDNAIDGLVGTGIKVVNNSIDGLTLAAFAVDSYNGDEQGGELGKVLNFDENLYGAAAIGSYEVFNGQLNPQLWLAYMTDNAFFYAVDAAYNTTIFDGVNWTLEGAYLGNSLDNERKDLGNGNGNFFALNGSIEVNGWDATLGGLYYGKKDKATVTVIEDQGNLGSLLAGEEIFYTNGSKLNGDTGRNIFGYVKAGYTFNETVRVGADFVYGGTKTENHSGGDKLEAVARVDYKYSPKLNFSAFYSYVNVDKDTDSTHHDAVRLQALYKF</sequence>
<evidence type="ECO:0000313" key="1">
    <source>
        <dbReference type="EMBL" id="EAK2235585.1"/>
    </source>
</evidence>
<dbReference type="Pfam" id="PF05538">
    <property type="entry name" value="Campylo_MOMP"/>
    <property type="match status" value="1"/>
</dbReference>
<accession>A0A5T0QH12</accession>
<organism evidence="1">
    <name type="scientific">Campylobacter coli</name>
    <dbReference type="NCBI Taxonomy" id="195"/>
    <lineage>
        <taxon>Bacteria</taxon>
        <taxon>Pseudomonadati</taxon>
        <taxon>Campylobacterota</taxon>
        <taxon>Epsilonproteobacteria</taxon>
        <taxon>Campylobacterales</taxon>
        <taxon>Campylobacteraceae</taxon>
        <taxon>Campylobacter</taxon>
    </lineage>
</organism>
<dbReference type="AlphaFoldDB" id="A0A5T0QH12"/>
<proteinExistence type="predicted"/>